<protein>
    <submittedName>
        <fullName evidence="2">Hypp7959 protein</fullName>
    </submittedName>
</protein>
<accession>A0A8J9Z4L5</accession>
<proteinExistence type="predicted"/>
<dbReference type="AlphaFoldDB" id="A0A8J9Z4L5"/>
<evidence type="ECO:0000313" key="3">
    <source>
        <dbReference type="Proteomes" id="UP000838412"/>
    </source>
</evidence>
<feature type="compositionally biased region" description="Polar residues" evidence="1">
    <location>
        <begin position="44"/>
        <end position="54"/>
    </location>
</feature>
<name>A0A8J9Z4L5_BRALA</name>
<feature type="compositionally biased region" description="Polar residues" evidence="1">
    <location>
        <begin position="316"/>
        <end position="329"/>
    </location>
</feature>
<feature type="compositionally biased region" description="Basic and acidic residues" evidence="1">
    <location>
        <begin position="334"/>
        <end position="344"/>
    </location>
</feature>
<dbReference type="EMBL" id="OV696701">
    <property type="protein sequence ID" value="CAH1247604.1"/>
    <property type="molecule type" value="Genomic_DNA"/>
</dbReference>
<dbReference type="Proteomes" id="UP000838412">
    <property type="component" value="Chromosome 16"/>
</dbReference>
<sequence>MEDSKSRVRGSTFPESELRKIQRQRKKSTDVSASRRRVASVASCTASRQTTLQPSDDARTTKLPPIGASNRLVMRVPHEEQRFCSFGQKATFQTQACRQRKDTPAFSATKTQQECLKEKWLDKMRKQKKSSLSSCPAESQHAATDVMVSTRPKNPRGHYPPLRMLESVEKEAMSLPLSPGQVTAAVPEAAHTRFEVDHEVRNVAEPYVDIWSKMAPMRPDRTSLTTPSVAITFMKNEDAIKELHQTFYTNETDWGPVDRKSSKQQLRYDHGVAFGPFVEKNPPDSSELSAEYRSSALSATSLEGEADNAAVLSRKTGVQQGNEDSQRQPGSEPRNSDVNREESKSSVMLPDVDA</sequence>
<feature type="region of interest" description="Disordered" evidence="1">
    <location>
        <begin position="313"/>
        <end position="354"/>
    </location>
</feature>
<organism evidence="2 3">
    <name type="scientific">Branchiostoma lanceolatum</name>
    <name type="common">Common lancelet</name>
    <name type="synonym">Amphioxus lanceolatum</name>
    <dbReference type="NCBI Taxonomy" id="7740"/>
    <lineage>
        <taxon>Eukaryota</taxon>
        <taxon>Metazoa</taxon>
        <taxon>Chordata</taxon>
        <taxon>Cephalochordata</taxon>
        <taxon>Leptocardii</taxon>
        <taxon>Amphioxiformes</taxon>
        <taxon>Branchiostomatidae</taxon>
        <taxon>Branchiostoma</taxon>
    </lineage>
</organism>
<reference evidence="2" key="1">
    <citation type="submission" date="2022-01" db="EMBL/GenBank/DDBJ databases">
        <authorList>
            <person name="Braso-Vives M."/>
        </authorList>
    </citation>
    <scope>NUCLEOTIDE SEQUENCE</scope>
</reference>
<feature type="region of interest" description="Disordered" evidence="1">
    <location>
        <begin position="131"/>
        <end position="160"/>
    </location>
</feature>
<feature type="region of interest" description="Disordered" evidence="1">
    <location>
        <begin position="1"/>
        <end position="65"/>
    </location>
</feature>
<keyword evidence="3" id="KW-1185">Reference proteome</keyword>
<evidence type="ECO:0000256" key="1">
    <source>
        <dbReference type="SAM" id="MobiDB-lite"/>
    </source>
</evidence>
<evidence type="ECO:0000313" key="2">
    <source>
        <dbReference type="EMBL" id="CAH1247604.1"/>
    </source>
</evidence>
<dbReference type="OrthoDB" id="10054714at2759"/>
<gene>
    <name evidence="2" type="primary">Hypp7959</name>
    <name evidence="2" type="ORF">BLAG_LOCUS9224</name>
</gene>